<sequence>MLENTRYFETLHSSYGQYFEIDKLLYEQKTSQWHLSIFENARFGRVMALNGAIQTTEADEFVYHEMLTHVPVLAHGKVKSLLIIGGGDGGMLREVVKHKGIERIVMVEIDGAVVDMCKTWLPNHSAGAYDDPRVELVIADGMNYVATTDARFDVIISDCTDPVGPGEVLFSSDFYAGCKRCLNEGGIFVAQNGVPFMQVESLQDTVRRMSSYTRECWFYTAAVPTYIGGTMAFAWATDNLEARRLELATLEARFNESGISTRYYTPALHQASFALPKYVEQAIRSAMTVTA</sequence>
<keyword evidence="2 5" id="KW-0808">Transferase</keyword>
<dbReference type="PROSITE" id="PS51006">
    <property type="entry name" value="PABS_2"/>
    <property type="match status" value="1"/>
</dbReference>
<evidence type="ECO:0000256" key="6">
    <source>
        <dbReference type="PROSITE-ProRule" id="PRU00354"/>
    </source>
</evidence>
<feature type="binding site" evidence="5">
    <location>
        <begin position="140"/>
        <end position="141"/>
    </location>
    <ligand>
        <name>S-methyl-5'-thioadenosine</name>
        <dbReference type="ChEBI" id="CHEBI:17509"/>
    </ligand>
</feature>
<comment type="catalytic activity">
    <reaction evidence="5">
        <text>S-adenosyl 3-(methylsulfanyl)propylamine + putrescine = S-methyl-5'-thioadenosine + spermidine + H(+)</text>
        <dbReference type="Rhea" id="RHEA:12721"/>
        <dbReference type="ChEBI" id="CHEBI:15378"/>
        <dbReference type="ChEBI" id="CHEBI:17509"/>
        <dbReference type="ChEBI" id="CHEBI:57443"/>
        <dbReference type="ChEBI" id="CHEBI:57834"/>
        <dbReference type="ChEBI" id="CHEBI:326268"/>
        <dbReference type="EC" id="2.5.1.16"/>
    </reaction>
</comment>
<evidence type="ECO:0000256" key="2">
    <source>
        <dbReference type="ARBA" id="ARBA00022679"/>
    </source>
</evidence>
<evidence type="ECO:0000256" key="1">
    <source>
        <dbReference type="ARBA" id="ARBA00007867"/>
    </source>
</evidence>
<dbReference type="Proteomes" id="UP001297581">
    <property type="component" value="Unassembled WGS sequence"/>
</dbReference>
<dbReference type="Gene3D" id="3.40.50.150">
    <property type="entry name" value="Vaccinia Virus protein VP39"/>
    <property type="match status" value="1"/>
</dbReference>
<dbReference type="Gene3D" id="2.30.140.10">
    <property type="entry name" value="Spermidine synthase, tetramerisation domain"/>
    <property type="match status" value="1"/>
</dbReference>
<feature type="binding site" evidence="5">
    <location>
        <position position="64"/>
    </location>
    <ligand>
        <name>spermidine</name>
        <dbReference type="ChEBI" id="CHEBI:57834"/>
    </ligand>
</feature>
<dbReference type="InterPro" id="IPR029063">
    <property type="entry name" value="SAM-dependent_MTases_sf"/>
</dbReference>
<dbReference type="SUPFAM" id="SSF53335">
    <property type="entry name" value="S-adenosyl-L-methionine-dependent methyltransferases"/>
    <property type="match status" value="1"/>
</dbReference>
<dbReference type="Pfam" id="PF17284">
    <property type="entry name" value="Spermine_synt_N"/>
    <property type="match status" value="1"/>
</dbReference>
<dbReference type="GO" id="GO:0005829">
    <property type="term" value="C:cytosol"/>
    <property type="evidence" value="ECO:0007669"/>
    <property type="project" value="TreeGrafter"/>
</dbReference>
<dbReference type="PANTHER" id="PTHR11558:SF11">
    <property type="entry name" value="SPERMIDINE SYNTHASE"/>
    <property type="match status" value="1"/>
</dbReference>
<dbReference type="InterPro" id="IPR001045">
    <property type="entry name" value="Spermi_synthase"/>
</dbReference>
<name>A0AAJ1EXQ6_9GAMM</name>
<feature type="binding site" evidence="5">
    <location>
        <position position="88"/>
    </location>
    <ligand>
        <name>spermidine</name>
        <dbReference type="ChEBI" id="CHEBI:57834"/>
    </ligand>
</feature>
<dbReference type="NCBIfam" id="NF002010">
    <property type="entry name" value="PRK00811.1"/>
    <property type="match status" value="1"/>
</dbReference>
<keyword evidence="3 5" id="KW-0745">Spermidine biosynthesis</keyword>
<dbReference type="EC" id="2.5.1.16" evidence="5"/>
<evidence type="ECO:0000256" key="5">
    <source>
        <dbReference type="HAMAP-Rule" id="MF_00198"/>
    </source>
</evidence>
<dbReference type="InterPro" id="IPR035246">
    <property type="entry name" value="Spermidine_synt_N"/>
</dbReference>
<reference evidence="8 9" key="1">
    <citation type="submission" date="2022-02" db="EMBL/GenBank/DDBJ databases">
        <title>The genome sequence of Shewanella sp. 3B26.</title>
        <authorList>
            <person name="Du J."/>
        </authorList>
    </citation>
    <scope>NUCLEOTIDE SEQUENCE [LARGE SCALE GENOMIC DNA]</scope>
    <source>
        <strain evidence="8 9">3B26</strain>
    </source>
</reference>
<dbReference type="Pfam" id="PF01564">
    <property type="entry name" value="Spermine_synth"/>
    <property type="match status" value="1"/>
</dbReference>
<dbReference type="RefSeq" id="WP_240590633.1">
    <property type="nucleotide sequence ID" value="NZ_JAKUDL010000002.1"/>
</dbReference>
<dbReference type="GO" id="GO:0004766">
    <property type="term" value="F:spermidine synthase activity"/>
    <property type="evidence" value="ECO:0007669"/>
    <property type="project" value="UniProtKB-UniRule"/>
</dbReference>
<dbReference type="InterPro" id="IPR030374">
    <property type="entry name" value="PABS"/>
</dbReference>
<dbReference type="AlphaFoldDB" id="A0AAJ1EXQ6"/>
<gene>
    <name evidence="5 8" type="primary">speE</name>
    <name evidence="8" type="ORF">MJ923_07985</name>
</gene>
<comment type="subunit">
    <text evidence="5">Homodimer or homotetramer.</text>
</comment>
<evidence type="ECO:0000256" key="3">
    <source>
        <dbReference type="ARBA" id="ARBA00023066"/>
    </source>
</evidence>
<evidence type="ECO:0000313" key="9">
    <source>
        <dbReference type="Proteomes" id="UP001297581"/>
    </source>
</evidence>
<keyword evidence="4 5" id="KW-0620">Polyamine biosynthesis</keyword>
<feature type="binding site" evidence="5">
    <location>
        <position position="108"/>
    </location>
    <ligand>
        <name>S-methyl-5'-thioadenosine</name>
        <dbReference type="ChEBI" id="CHEBI:17509"/>
    </ligand>
</feature>
<dbReference type="NCBIfam" id="TIGR00417">
    <property type="entry name" value="speE"/>
    <property type="match status" value="1"/>
</dbReference>
<feature type="binding site" evidence="5">
    <location>
        <position position="165"/>
    </location>
    <ligand>
        <name>S-methyl-5'-thioadenosine</name>
        <dbReference type="ChEBI" id="CHEBI:17509"/>
    </ligand>
</feature>
<dbReference type="InterPro" id="IPR037163">
    <property type="entry name" value="Spermidine_synt_N_sf"/>
</dbReference>
<protein>
    <recommendedName>
        <fullName evidence="5">Polyamine aminopropyltransferase</fullName>
    </recommendedName>
    <alternativeName>
        <fullName evidence="5">Putrescine aminopropyltransferase</fullName>
        <shortName evidence="5">PAPT</shortName>
    </alternativeName>
    <alternativeName>
        <fullName evidence="5">Spermidine synthase</fullName>
        <shortName evidence="5">SPDS</shortName>
        <shortName evidence="5">SPDSY</shortName>
        <ecNumber evidence="5">2.5.1.16</ecNumber>
    </alternativeName>
</protein>
<dbReference type="EMBL" id="JAKUDL010000002">
    <property type="protein sequence ID" value="MCH4294244.1"/>
    <property type="molecule type" value="Genomic_DNA"/>
</dbReference>
<evidence type="ECO:0000259" key="7">
    <source>
        <dbReference type="PROSITE" id="PS51006"/>
    </source>
</evidence>
<accession>A0AAJ1EXQ6</accession>
<evidence type="ECO:0000256" key="4">
    <source>
        <dbReference type="ARBA" id="ARBA00023115"/>
    </source>
</evidence>
<feature type="binding site" evidence="5">
    <location>
        <begin position="158"/>
        <end position="161"/>
    </location>
    <ligand>
        <name>spermidine</name>
        <dbReference type="ChEBI" id="CHEBI:57834"/>
    </ligand>
</feature>
<dbReference type="PANTHER" id="PTHR11558">
    <property type="entry name" value="SPERMIDINE/SPERMINE SYNTHASE"/>
    <property type="match status" value="1"/>
</dbReference>
<dbReference type="HAMAP" id="MF_00198">
    <property type="entry name" value="Spermidine_synth"/>
    <property type="match status" value="1"/>
</dbReference>
<comment type="caution">
    <text evidence="5">Lacks conserved residue(s) required for the propagation of feature annotation.</text>
</comment>
<dbReference type="CDD" id="cd02440">
    <property type="entry name" value="AdoMet_MTases"/>
    <property type="match status" value="1"/>
</dbReference>
<organism evidence="8 9">
    <name type="scientific">Shewanella zhuhaiensis</name>
    <dbReference type="NCBI Taxonomy" id="2919576"/>
    <lineage>
        <taxon>Bacteria</taxon>
        <taxon>Pseudomonadati</taxon>
        <taxon>Pseudomonadota</taxon>
        <taxon>Gammaproteobacteria</taxon>
        <taxon>Alteromonadales</taxon>
        <taxon>Shewanellaceae</taxon>
        <taxon>Shewanella</taxon>
    </lineage>
</organism>
<evidence type="ECO:0000313" key="8">
    <source>
        <dbReference type="EMBL" id="MCH4294244.1"/>
    </source>
</evidence>
<feature type="domain" description="PABS" evidence="7">
    <location>
        <begin position="6"/>
        <end position="238"/>
    </location>
</feature>
<keyword evidence="9" id="KW-1185">Reference proteome</keyword>
<comment type="function">
    <text evidence="5">Catalyzes the irreversible transfer of a propylamine group from the amino donor S-adenosylmethioninamine (decarboxy-AdoMet) to putrescine (1,4-diaminobutane) to yield spermidine.</text>
</comment>
<comment type="similarity">
    <text evidence="1 5">Belongs to the spermidine/spermine synthase family.</text>
</comment>
<comment type="caution">
    <text evidence="8">The sequence shown here is derived from an EMBL/GenBank/DDBJ whole genome shotgun (WGS) entry which is preliminary data.</text>
</comment>
<comment type="pathway">
    <text evidence="5">Amine and polyamine biosynthesis; spermidine biosynthesis; spermidine from putrescine: step 1/1.</text>
</comment>
<feature type="active site" description="Proton acceptor" evidence="5 6">
    <location>
        <position position="158"/>
    </location>
</feature>
<proteinExistence type="inferred from homology"/>
<dbReference type="GO" id="GO:0008295">
    <property type="term" value="P:spermidine biosynthetic process"/>
    <property type="evidence" value="ECO:0007669"/>
    <property type="project" value="UniProtKB-UniRule"/>
</dbReference>